<proteinExistence type="inferred from homology"/>
<feature type="transmembrane region" description="Helical" evidence="6">
    <location>
        <begin position="83"/>
        <end position="103"/>
    </location>
</feature>
<keyword evidence="6" id="KW-0046">Antibiotic resistance</keyword>
<evidence type="ECO:0000256" key="6">
    <source>
        <dbReference type="RuleBase" id="RU363042"/>
    </source>
</evidence>
<dbReference type="EMBL" id="CP002293">
    <property type="protein sequence ID" value="ADP73703.1"/>
    <property type="molecule type" value="Genomic_DNA"/>
</dbReference>
<evidence type="ECO:0000256" key="5">
    <source>
        <dbReference type="ARBA" id="ARBA00023136"/>
    </source>
</evidence>
<dbReference type="PANTHER" id="PTHR39087:SF2">
    <property type="entry name" value="UPF0104 MEMBRANE PROTEIN MJ1595"/>
    <property type="match status" value="1"/>
</dbReference>
<protein>
    <recommendedName>
        <fullName evidence="6">Phosphatidylglycerol lysyltransferase</fullName>
        <ecNumber evidence="6">2.3.2.3</ecNumber>
    </recommendedName>
    <alternativeName>
        <fullName evidence="6">Lysylphosphatidylglycerol synthase</fullName>
    </alternativeName>
</protein>
<gene>
    <name evidence="6" type="primary">mprF</name>
    <name evidence="7" type="ORF">GY4MC1_0889</name>
</gene>
<keyword evidence="3 6" id="KW-0812">Transmembrane</keyword>
<organism evidence="7">
    <name type="scientific">Geobacillus sp. (strain Y4.1MC1)</name>
    <dbReference type="NCBI Taxonomy" id="581103"/>
    <lineage>
        <taxon>Bacteria</taxon>
        <taxon>Bacillati</taxon>
        <taxon>Bacillota</taxon>
        <taxon>Bacilli</taxon>
        <taxon>Bacillales</taxon>
        <taxon>Anoxybacillaceae</taxon>
        <taxon>Geobacillus</taxon>
    </lineage>
</organism>
<feature type="transmembrane region" description="Helical" evidence="6">
    <location>
        <begin position="15"/>
        <end position="36"/>
    </location>
</feature>
<dbReference type="GO" id="GO:0005886">
    <property type="term" value="C:plasma membrane"/>
    <property type="evidence" value="ECO:0007669"/>
    <property type="project" value="UniProtKB-SubCell"/>
</dbReference>
<keyword evidence="6" id="KW-0443">Lipid metabolism</keyword>
<keyword evidence="2" id="KW-1003">Cell membrane</keyword>
<name>A0A7U4DK01_GEOS0</name>
<dbReference type="KEGG" id="gmc:GY4MC1_0889"/>
<dbReference type="Pfam" id="PF03706">
    <property type="entry name" value="LPG_synthase_TM"/>
    <property type="match status" value="1"/>
</dbReference>
<dbReference type="EC" id="2.3.2.3" evidence="6"/>
<accession>A0A7U4DK01</accession>
<dbReference type="InterPro" id="IPR022791">
    <property type="entry name" value="L-PG_synthase/AglD"/>
</dbReference>
<evidence type="ECO:0000256" key="1">
    <source>
        <dbReference type="ARBA" id="ARBA00004651"/>
    </source>
</evidence>
<dbReference type="GO" id="GO:0050071">
    <property type="term" value="F:phosphatidylglycerol lysyltransferase activity"/>
    <property type="evidence" value="ECO:0007669"/>
    <property type="project" value="UniProtKB-EC"/>
</dbReference>
<dbReference type="GO" id="GO:0006629">
    <property type="term" value="P:lipid metabolic process"/>
    <property type="evidence" value="ECO:0007669"/>
    <property type="project" value="UniProtKB-KW"/>
</dbReference>
<evidence type="ECO:0000256" key="3">
    <source>
        <dbReference type="ARBA" id="ARBA00022692"/>
    </source>
</evidence>
<feature type="transmembrane region" description="Helical" evidence="6">
    <location>
        <begin position="293"/>
        <end position="317"/>
    </location>
</feature>
<feature type="transmembrane region" description="Helical" evidence="6">
    <location>
        <begin position="205"/>
        <end position="227"/>
    </location>
</feature>
<keyword evidence="5 6" id="KW-0472">Membrane</keyword>
<comment type="catalytic activity">
    <reaction evidence="6">
        <text>L-lysyl-tRNA(Lys) + a 1,2-diacyl-sn-glycero-3-phospho-(1'-sn-glycerol) = a 1,2-diacyl-sn-glycero-3-phospho-1'-(3'-O-L-lysyl)-sn-glycerol + tRNA(Lys)</text>
        <dbReference type="Rhea" id="RHEA:10668"/>
        <dbReference type="Rhea" id="RHEA-COMP:9696"/>
        <dbReference type="Rhea" id="RHEA-COMP:9697"/>
        <dbReference type="ChEBI" id="CHEBI:64716"/>
        <dbReference type="ChEBI" id="CHEBI:75792"/>
        <dbReference type="ChEBI" id="CHEBI:78442"/>
        <dbReference type="ChEBI" id="CHEBI:78529"/>
        <dbReference type="EC" id="2.3.2.3"/>
    </reaction>
</comment>
<evidence type="ECO:0000256" key="2">
    <source>
        <dbReference type="ARBA" id="ARBA00022475"/>
    </source>
</evidence>
<feature type="transmembrane region" description="Helical" evidence="6">
    <location>
        <begin position="160"/>
        <end position="184"/>
    </location>
</feature>
<dbReference type="PANTHER" id="PTHR39087">
    <property type="entry name" value="UPF0104 MEMBRANE PROTEIN MJ1595"/>
    <property type="match status" value="1"/>
</dbReference>
<evidence type="ECO:0000256" key="4">
    <source>
        <dbReference type="ARBA" id="ARBA00022989"/>
    </source>
</evidence>
<sequence length="324" mass="36324">MRERSRGQGHMKRKYATIAVRLTGAGLALVFLWLTYRYFDRKALLKQLFLFLQRPGTIVWMLLIYGASFWLRALAWKAYVGKPISLLVYAKGIFFSLLINHIAPFKVGDIARIAVLANQKGVSVGEAVHSVAVMRLLDMLVLCFLSAWGVYTYVHRFPTINVTVIDVVGIIGACAIVVLLSHTSDVEWIRKHHRMIKSALKGKRGVYMAGMIALSWLCEAVVIYEIAPMLGLPLSFWESVWVNSITVSGQVFQIAPGGLGTYEAVMAFAITRIAPDWSSAYMAAMMTHVFKFVFSYAVGVAVLFLFPNDISFVRAVFQKGRERQ</sequence>
<reference evidence="7" key="1">
    <citation type="submission" date="2010-10" db="EMBL/GenBank/DDBJ databases">
        <title>Complete sequence of chromosome of Geobacillus sp. Y4.1MC1.</title>
        <authorList>
            <consortium name="US DOE Joint Genome Institute"/>
            <person name="Lucas S."/>
            <person name="Copeland A."/>
            <person name="Lapidus A."/>
            <person name="Cheng J.-F."/>
            <person name="Bruce D."/>
            <person name="Goodwin L."/>
            <person name="Pitluck S."/>
            <person name="Chertkov O."/>
            <person name="Zhang X."/>
            <person name="Detter J.C."/>
            <person name="Han C."/>
            <person name="Tapia R."/>
            <person name="Land M."/>
            <person name="Hauser L."/>
            <person name="Jeffries C."/>
            <person name="Kyrpides N."/>
            <person name="Ivanova N."/>
            <person name="Ovchinnikova G."/>
            <person name="Brumm P."/>
            <person name="Mead D."/>
            <person name="Woyke T."/>
        </authorList>
    </citation>
    <scope>NUCLEOTIDE SEQUENCE [LARGE SCALE GENOMIC DNA]</scope>
    <source>
        <strain evidence="7">Y4.1MC1</strain>
    </source>
</reference>
<dbReference type="AlphaFoldDB" id="A0A7U4DK01"/>
<evidence type="ECO:0000313" key="7">
    <source>
        <dbReference type="EMBL" id="ADP73703.1"/>
    </source>
</evidence>
<dbReference type="GO" id="GO:0046677">
    <property type="term" value="P:response to antibiotic"/>
    <property type="evidence" value="ECO:0007669"/>
    <property type="project" value="UniProtKB-KW"/>
</dbReference>
<comment type="subcellular location">
    <subcellularLocation>
        <location evidence="1 6">Cell membrane</location>
        <topology evidence="1 6">Multi-pass membrane protein</topology>
    </subcellularLocation>
</comment>
<comment type="similarity">
    <text evidence="6">Belongs to the LPG synthase family.</text>
</comment>
<comment type="function">
    <text evidence="6">Catalyzes the transfer of a lysyl group from L-lysyl-tRNA(Lys) to membrane-bound phosphatidylglycerol (PG), which produces lysylphosphatidylglycerol (LPG), a major component of the bacterial membrane with a positive net charge. LPG synthesis contributes to bacterial virulence as it is involved in the resistance mechanism against cationic antimicrobial peptides (CAMP) produces by the host's immune system (defensins, cathelicidins) and by the competing microorganisms.</text>
</comment>
<keyword evidence="4 6" id="KW-1133">Transmembrane helix</keyword>
<feature type="transmembrane region" description="Helical" evidence="6">
    <location>
        <begin position="48"/>
        <end position="71"/>
    </location>
</feature>
<keyword evidence="6" id="KW-0808">Transferase</keyword>